<gene>
    <name evidence="1" type="ORF">FQB35_09680</name>
</gene>
<dbReference type="RefSeq" id="WP_148809727.1">
    <property type="nucleotide sequence ID" value="NZ_CP042243.1"/>
</dbReference>
<organism evidence="1 2">
    <name type="scientific">Crassaminicella thermophila</name>
    <dbReference type="NCBI Taxonomy" id="2599308"/>
    <lineage>
        <taxon>Bacteria</taxon>
        <taxon>Bacillati</taxon>
        <taxon>Bacillota</taxon>
        <taxon>Clostridia</taxon>
        <taxon>Eubacteriales</taxon>
        <taxon>Clostridiaceae</taxon>
        <taxon>Crassaminicella</taxon>
    </lineage>
</organism>
<reference evidence="1 2" key="1">
    <citation type="submission" date="2019-07" db="EMBL/GenBank/DDBJ databases">
        <title>Complete genome of Crassaminicella thermophila SY095.</title>
        <authorList>
            <person name="Li X."/>
        </authorList>
    </citation>
    <scope>NUCLEOTIDE SEQUENCE [LARGE SCALE GENOMIC DNA]</scope>
    <source>
        <strain evidence="1 2">SY095</strain>
    </source>
</reference>
<protein>
    <submittedName>
        <fullName evidence="1">DUF2634 domain-containing protein</fullName>
    </submittedName>
</protein>
<dbReference type="Pfam" id="PF10934">
    <property type="entry name" value="Sheath_initiator"/>
    <property type="match status" value="1"/>
</dbReference>
<dbReference type="EMBL" id="CP042243">
    <property type="protein sequence ID" value="QEK12573.1"/>
    <property type="molecule type" value="Genomic_DNA"/>
</dbReference>
<evidence type="ECO:0000313" key="2">
    <source>
        <dbReference type="Proteomes" id="UP000324646"/>
    </source>
</evidence>
<dbReference type="KEGG" id="crs:FQB35_09680"/>
<accession>A0A5C0SDF9</accession>
<dbReference type="AlphaFoldDB" id="A0A5C0SDF9"/>
<sequence>MFPSLDLDTTISKVEKNTIQQNLGTSFLFDFTEGDFVIRDGKLVKAEDIEAIKVWIEKILRTEKFKFKIYEKEDINEEYGITIKKLIMGKKLPFGFIRSELKREITEALLKHPMIVDINNFRTIQERATLKVFFTVNLEDGRTFDQEVNI</sequence>
<proteinExistence type="predicted"/>
<dbReference type="OrthoDB" id="89089at2"/>
<name>A0A5C0SDF9_CRATE</name>
<dbReference type="InterPro" id="IPR020288">
    <property type="entry name" value="Sheath_initiator"/>
</dbReference>
<dbReference type="Proteomes" id="UP000324646">
    <property type="component" value="Chromosome"/>
</dbReference>
<evidence type="ECO:0000313" key="1">
    <source>
        <dbReference type="EMBL" id="QEK12573.1"/>
    </source>
</evidence>
<keyword evidence="2" id="KW-1185">Reference proteome</keyword>